<feature type="transmembrane region" description="Helical" evidence="1">
    <location>
        <begin position="64"/>
        <end position="82"/>
    </location>
</feature>
<keyword evidence="1" id="KW-1133">Transmembrane helix</keyword>
<dbReference type="InterPro" id="IPR002656">
    <property type="entry name" value="Acyl_transf_3_dom"/>
</dbReference>
<keyword evidence="3" id="KW-0012">Acyltransferase</keyword>
<feature type="domain" description="Acyltransferase 3" evidence="2">
    <location>
        <begin position="23"/>
        <end position="198"/>
    </location>
</feature>
<dbReference type="InterPro" id="IPR050879">
    <property type="entry name" value="Acyltransferase_3"/>
</dbReference>
<dbReference type="Proteomes" id="UP000682843">
    <property type="component" value="Chromosome"/>
</dbReference>
<feature type="transmembrane region" description="Helical" evidence="1">
    <location>
        <begin position="102"/>
        <end position="119"/>
    </location>
</feature>
<evidence type="ECO:0000313" key="3">
    <source>
        <dbReference type="EMBL" id="QUS39076.1"/>
    </source>
</evidence>
<evidence type="ECO:0000313" key="4">
    <source>
        <dbReference type="Proteomes" id="UP000682843"/>
    </source>
</evidence>
<feature type="transmembrane region" description="Helical" evidence="1">
    <location>
        <begin position="182"/>
        <end position="199"/>
    </location>
</feature>
<protein>
    <submittedName>
        <fullName evidence="3">Acyltransferase</fullName>
    </submittedName>
</protein>
<keyword evidence="1" id="KW-0472">Membrane</keyword>
<dbReference type="Pfam" id="PF01757">
    <property type="entry name" value="Acyl_transf_3"/>
    <property type="match status" value="1"/>
</dbReference>
<name>A0ABX8A5S2_9BRAD</name>
<accession>A0ABX8A5S2</accession>
<dbReference type="PANTHER" id="PTHR23028:SF53">
    <property type="entry name" value="ACYL_TRANSF_3 DOMAIN-CONTAINING PROTEIN"/>
    <property type="match status" value="1"/>
</dbReference>
<proteinExistence type="predicted"/>
<keyword evidence="3" id="KW-0808">Transferase</keyword>
<dbReference type="PANTHER" id="PTHR23028">
    <property type="entry name" value="ACETYLTRANSFERASE"/>
    <property type="match status" value="1"/>
</dbReference>
<organism evidence="3 4">
    <name type="scientific">Tardiphaga alba</name>
    <dbReference type="NCBI Taxonomy" id="340268"/>
    <lineage>
        <taxon>Bacteria</taxon>
        <taxon>Pseudomonadati</taxon>
        <taxon>Pseudomonadota</taxon>
        <taxon>Alphaproteobacteria</taxon>
        <taxon>Hyphomicrobiales</taxon>
        <taxon>Nitrobacteraceae</taxon>
        <taxon>Tardiphaga</taxon>
    </lineage>
</organism>
<feature type="transmembrane region" description="Helical" evidence="1">
    <location>
        <begin position="26"/>
        <end position="44"/>
    </location>
</feature>
<reference evidence="3 4" key="1">
    <citation type="submission" date="2019-02" db="EMBL/GenBank/DDBJ databases">
        <title>Emended description of the genus Rhodopseudomonas and description of Rhodopseudomonas albus sp. nov., a non-phototrophic, heavy-metal-tolerant bacterium isolated from garden soil.</title>
        <authorList>
            <person name="Bao Z."/>
            <person name="Cao W.W."/>
            <person name="Sato Y."/>
            <person name="Nishizawa T."/>
            <person name="Zhao J."/>
            <person name="Guo Y."/>
            <person name="Ohta H."/>
        </authorList>
    </citation>
    <scope>NUCLEOTIDE SEQUENCE [LARGE SCALE GENOMIC DNA]</scope>
    <source>
        <strain evidence="3 4">SK50-23</strain>
    </source>
</reference>
<evidence type="ECO:0000259" key="2">
    <source>
        <dbReference type="Pfam" id="PF01757"/>
    </source>
</evidence>
<sequence length="300" mass="33468">MQTGSVAMAENAGAGRKLEKFPAFDGFRGIGVVVVIFSHCPPVLESGVYNALLHVNMASRVGYVALDIFFVISGFFITRLLLRERAKTGRISFKDFYMRRALRIFPVYYLTILACYFIFNFNTADTISLLTYTFNFYHPLHPVPNPLEHTWSLSVEEQFYFFWPLLILLVPPRWLNAVTGRVIPLLAVASGLVMAVIFINHDPARPATSSICRCSPACCRCRSAAGWHCASSKTGHCAAGVAWHWWSAPWCCWCSIARAAISASSPRSRSTGPLRWSPIRWSASPLSRRWYSIAASSSAG</sequence>
<evidence type="ECO:0000256" key="1">
    <source>
        <dbReference type="SAM" id="Phobius"/>
    </source>
</evidence>
<dbReference type="EMBL" id="CP036498">
    <property type="protein sequence ID" value="QUS39076.1"/>
    <property type="molecule type" value="Genomic_DNA"/>
</dbReference>
<keyword evidence="4" id="KW-1185">Reference proteome</keyword>
<gene>
    <name evidence="3" type="ORF">RPMA_09690</name>
</gene>
<keyword evidence="1" id="KW-0812">Transmembrane</keyword>
<dbReference type="GO" id="GO:0016746">
    <property type="term" value="F:acyltransferase activity"/>
    <property type="evidence" value="ECO:0007669"/>
    <property type="project" value="UniProtKB-KW"/>
</dbReference>